<dbReference type="GO" id="GO:0045259">
    <property type="term" value="C:proton-transporting ATP synthase complex"/>
    <property type="evidence" value="ECO:0007669"/>
    <property type="project" value="UniProtKB-KW"/>
</dbReference>
<evidence type="ECO:0000313" key="9">
    <source>
        <dbReference type="Proteomes" id="UP000248790"/>
    </source>
</evidence>
<protein>
    <recommendedName>
        <fullName evidence="7">ATP synthase subunit delta</fullName>
    </recommendedName>
    <alternativeName>
        <fullName evidence="7">ATP synthase F(1) sector subunit delta</fullName>
    </alternativeName>
    <alternativeName>
        <fullName evidence="7">F-type ATPase subunit delta</fullName>
        <shortName evidence="7">F-ATPase subunit delta</shortName>
    </alternativeName>
</protein>
<dbReference type="InterPro" id="IPR026015">
    <property type="entry name" value="ATP_synth_OSCP/delta_N_sf"/>
</dbReference>
<dbReference type="AlphaFoldDB" id="A0A327WTA0"/>
<name>A0A327WTA0_LARAB</name>
<dbReference type="OrthoDB" id="9802471at2"/>
<dbReference type="PRINTS" id="PR00125">
    <property type="entry name" value="ATPASEDELTA"/>
</dbReference>
<evidence type="ECO:0000256" key="3">
    <source>
        <dbReference type="ARBA" id="ARBA00022781"/>
    </source>
</evidence>
<sequence length="178" mass="20589">MAESTVAFRYAKSLIDLAQEKEKVEEVYKDMAFFRDVVRQNRDLMLALKSPVVRHDRKMAVLRAIFESRVNPLSFTIFNIITKKNREGIMDVIADEFIRQYNELKGIQKVQVITTVPLTDELRTEFTNVVAKATGKQVELEEKIDPKLIGGYILRIGDRQIDASIRSRLAELRLNFLN</sequence>
<keyword evidence="5 7" id="KW-0472">Membrane</keyword>
<dbReference type="Gene3D" id="1.10.520.20">
    <property type="entry name" value="N-terminal domain of the delta subunit of the F1F0-ATP synthase"/>
    <property type="match status" value="1"/>
</dbReference>
<dbReference type="NCBIfam" id="TIGR01145">
    <property type="entry name" value="ATP_synt_delta"/>
    <property type="match status" value="1"/>
</dbReference>
<reference evidence="8 9" key="1">
    <citation type="submission" date="2018-06" db="EMBL/GenBank/DDBJ databases">
        <title>Genomic Encyclopedia of Archaeal and Bacterial Type Strains, Phase II (KMG-II): from individual species to whole genera.</title>
        <authorList>
            <person name="Goeker M."/>
        </authorList>
    </citation>
    <scope>NUCLEOTIDE SEQUENCE [LARGE SCALE GENOMIC DNA]</scope>
    <source>
        <strain evidence="8 9">DSM 21851</strain>
    </source>
</reference>
<keyword evidence="4 7" id="KW-0406">Ion transport</keyword>
<keyword evidence="3 7" id="KW-0375">Hydrogen ion transport</keyword>
<dbReference type="Proteomes" id="UP000248790">
    <property type="component" value="Unassembled WGS sequence"/>
</dbReference>
<evidence type="ECO:0000313" key="8">
    <source>
        <dbReference type="EMBL" id="RAJ95600.1"/>
    </source>
</evidence>
<dbReference type="HAMAP" id="MF_01416">
    <property type="entry name" value="ATP_synth_delta_bact"/>
    <property type="match status" value="1"/>
</dbReference>
<proteinExistence type="inferred from homology"/>
<dbReference type="PROSITE" id="PS00389">
    <property type="entry name" value="ATPASE_DELTA"/>
    <property type="match status" value="1"/>
</dbReference>
<evidence type="ECO:0000256" key="2">
    <source>
        <dbReference type="ARBA" id="ARBA00022448"/>
    </source>
</evidence>
<dbReference type="GO" id="GO:0046933">
    <property type="term" value="F:proton-transporting ATP synthase activity, rotational mechanism"/>
    <property type="evidence" value="ECO:0007669"/>
    <property type="project" value="UniProtKB-UniRule"/>
</dbReference>
<keyword evidence="2 7" id="KW-0813">Transport</keyword>
<accession>A0A327WTA0</accession>
<evidence type="ECO:0000256" key="7">
    <source>
        <dbReference type="HAMAP-Rule" id="MF_01416"/>
    </source>
</evidence>
<comment type="caution">
    <text evidence="8">The sequence shown here is derived from an EMBL/GenBank/DDBJ whole genome shotgun (WGS) entry which is preliminary data.</text>
</comment>
<evidence type="ECO:0000256" key="6">
    <source>
        <dbReference type="ARBA" id="ARBA00023310"/>
    </source>
</evidence>
<comment type="similarity">
    <text evidence="7">Belongs to the ATPase delta chain family.</text>
</comment>
<evidence type="ECO:0000256" key="1">
    <source>
        <dbReference type="ARBA" id="ARBA00004370"/>
    </source>
</evidence>
<dbReference type="InterPro" id="IPR000711">
    <property type="entry name" value="ATPase_OSCP/dsu"/>
</dbReference>
<dbReference type="GO" id="GO:0005886">
    <property type="term" value="C:plasma membrane"/>
    <property type="evidence" value="ECO:0007669"/>
    <property type="project" value="UniProtKB-SubCell"/>
</dbReference>
<dbReference type="RefSeq" id="WP_111629405.1">
    <property type="nucleotide sequence ID" value="NZ_QLMC01000004.1"/>
</dbReference>
<comment type="function">
    <text evidence="7">F(1)F(0) ATP synthase produces ATP from ADP in the presence of a proton or sodium gradient. F-type ATPases consist of two structural domains, F(1) containing the extramembraneous catalytic core and F(0) containing the membrane proton channel, linked together by a central stalk and a peripheral stalk. During catalysis, ATP synthesis in the catalytic domain of F(1) is coupled via a rotary mechanism of the central stalk subunits to proton translocation.</text>
</comment>
<dbReference type="PANTHER" id="PTHR11910">
    <property type="entry name" value="ATP SYNTHASE DELTA CHAIN"/>
    <property type="match status" value="1"/>
</dbReference>
<comment type="function">
    <text evidence="7">This protein is part of the stalk that links CF(0) to CF(1). It either transmits conformational changes from CF(0) to CF(1) or is implicated in proton conduction.</text>
</comment>
<keyword evidence="7" id="KW-0139">CF(1)</keyword>
<evidence type="ECO:0000256" key="5">
    <source>
        <dbReference type="ARBA" id="ARBA00023136"/>
    </source>
</evidence>
<evidence type="ECO:0000256" key="4">
    <source>
        <dbReference type="ARBA" id="ARBA00023065"/>
    </source>
</evidence>
<dbReference type="Pfam" id="PF00213">
    <property type="entry name" value="OSCP"/>
    <property type="match status" value="1"/>
</dbReference>
<keyword evidence="9" id="KW-1185">Reference proteome</keyword>
<dbReference type="EMBL" id="QLMC01000004">
    <property type="protein sequence ID" value="RAJ95600.1"/>
    <property type="molecule type" value="Genomic_DNA"/>
</dbReference>
<comment type="subcellular location">
    <subcellularLocation>
        <location evidence="7">Cell membrane</location>
        <topology evidence="7">Peripheral membrane protein</topology>
    </subcellularLocation>
    <subcellularLocation>
        <location evidence="1">Membrane</location>
    </subcellularLocation>
</comment>
<gene>
    <name evidence="7" type="primary">atpH</name>
    <name evidence="8" type="ORF">LX87_03347</name>
</gene>
<organism evidence="8 9">
    <name type="scientific">Larkinella arboricola</name>
    <dbReference type="NCBI Taxonomy" id="643671"/>
    <lineage>
        <taxon>Bacteria</taxon>
        <taxon>Pseudomonadati</taxon>
        <taxon>Bacteroidota</taxon>
        <taxon>Cytophagia</taxon>
        <taxon>Cytophagales</taxon>
        <taxon>Spirosomataceae</taxon>
        <taxon>Larkinella</taxon>
    </lineage>
</organism>
<keyword evidence="6 7" id="KW-0066">ATP synthesis</keyword>
<dbReference type="SUPFAM" id="SSF47928">
    <property type="entry name" value="N-terminal domain of the delta subunit of the F1F0-ATP synthase"/>
    <property type="match status" value="1"/>
</dbReference>
<keyword evidence="7" id="KW-1003">Cell membrane</keyword>
<dbReference type="InterPro" id="IPR020781">
    <property type="entry name" value="ATPase_OSCP/d_CS"/>
</dbReference>